<evidence type="ECO:0000313" key="3">
    <source>
        <dbReference type="EMBL" id="AAZ48537.1"/>
    </source>
</evidence>
<dbReference type="AlphaFoldDB" id="Q479E4"/>
<reference evidence="3" key="1">
    <citation type="submission" date="2005-08" db="EMBL/GenBank/DDBJ databases">
        <title>Complete sequence of Dechloromonas aromatica RCB.</title>
        <authorList>
            <person name="Salinero K.K."/>
            <person name="Copeland A."/>
            <person name="Lucas S."/>
            <person name="Lapidus A."/>
            <person name="Barry K."/>
            <person name="Detter J.C."/>
            <person name="Glavina T."/>
            <person name="Hammon N."/>
            <person name="Israni S."/>
            <person name="Pitluck S."/>
            <person name="Di Bartolo G."/>
            <person name="Trong S."/>
            <person name="Schmutz J."/>
            <person name="Larimer F."/>
            <person name="Land M."/>
            <person name="Ivanova N."/>
            <person name="Richardson P."/>
        </authorList>
    </citation>
    <scope>NUCLEOTIDE SEQUENCE</scope>
    <source>
        <strain evidence="3">RCB</strain>
    </source>
</reference>
<evidence type="ECO:0000256" key="1">
    <source>
        <dbReference type="ARBA" id="ARBA00006484"/>
    </source>
</evidence>
<dbReference type="Gene3D" id="3.40.50.720">
    <property type="entry name" value="NAD(P)-binding Rossmann-like Domain"/>
    <property type="match status" value="1"/>
</dbReference>
<dbReference type="SUPFAM" id="SSF51735">
    <property type="entry name" value="NAD(P)-binding Rossmann-fold domains"/>
    <property type="match status" value="1"/>
</dbReference>
<dbReference type="InterPro" id="IPR051122">
    <property type="entry name" value="SDR_DHRS6-like"/>
</dbReference>
<name>Q479E4_DECAR</name>
<dbReference type="PANTHER" id="PTHR43477">
    <property type="entry name" value="DIHYDROANTICAPSIN 7-DEHYDROGENASE"/>
    <property type="match status" value="1"/>
</dbReference>
<dbReference type="PRINTS" id="PR00081">
    <property type="entry name" value="GDHRDH"/>
</dbReference>
<dbReference type="KEGG" id="dar:Daro_3809"/>
<comment type="similarity">
    <text evidence="1">Belongs to the short-chain dehydrogenases/reductases (SDR) family.</text>
</comment>
<protein>
    <submittedName>
        <fullName evidence="3">Short-chain dehydrogenase/reductase SDR</fullName>
    </submittedName>
</protein>
<accession>Q479E4</accession>
<dbReference type="OrthoDB" id="9793325at2"/>
<dbReference type="HOGENOM" id="CLU_010194_1_2_4"/>
<organism evidence="3">
    <name type="scientific">Dechloromonas aromatica (strain RCB)</name>
    <dbReference type="NCBI Taxonomy" id="159087"/>
    <lineage>
        <taxon>Bacteria</taxon>
        <taxon>Pseudomonadati</taxon>
        <taxon>Pseudomonadota</taxon>
        <taxon>Betaproteobacteria</taxon>
        <taxon>Rhodocyclales</taxon>
        <taxon>Azonexaceae</taxon>
        <taxon>Dechloromonas</taxon>
    </lineage>
</organism>
<gene>
    <name evidence="3" type="ordered locus">Daro_3809</name>
</gene>
<dbReference type="PANTHER" id="PTHR43477:SF1">
    <property type="entry name" value="DIHYDROANTICAPSIN 7-DEHYDROGENASE"/>
    <property type="match status" value="1"/>
</dbReference>
<dbReference type="InterPro" id="IPR002347">
    <property type="entry name" value="SDR_fam"/>
</dbReference>
<evidence type="ECO:0000256" key="2">
    <source>
        <dbReference type="ARBA" id="ARBA00023002"/>
    </source>
</evidence>
<dbReference type="STRING" id="159087.Daro_3809"/>
<dbReference type="GO" id="GO:0016491">
    <property type="term" value="F:oxidoreductase activity"/>
    <property type="evidence" value="ECO:0007669"/>
    <property type="project" value="UniProtKB-KW"/>
</dbReference>
<dbReference type="InterPro" id="IPR036291">
    <property type="entry name" value="NAD(P)-bd_dom_sf"/>
</dbReference>
<keyword evidence="2" id="KW-0560">Oxidoreductase</keyword>
<dbReference type="Pfam" id="PF13561">
    <property type="entry name" value="adh_short_C2"/>
    <property type="match status" value="1"/>
</dbReference>
<proteinExistence type="inferred from homology"/>
<dbReference type="EMBL" id="CP000089">
    <property type="protein sequence ID" value="AAZ48537.1"/>
    <property type="molecule type" value="Genomic_DNA"/>
</dbReference>
<sequence length="254" mass="25952">MKPYADRDECAILVGATGAFGTAITQRLLAAGLGVIAVARTADSLQAMTAQHPGVRACVADIASDSAITAIAAAIDKPVRMVVHGPGVAVAGGILTAPTESMVDAVNIKVGGLLRLVRAADARLSAGSRIVAIGGHYGLEPTAYAAAAGVANAAILNVVRQLSMAYGPRGITAHTIVPGPADTDRLRRVAATRAEQRNCSTDEVLDEMRAESSLGILSTPEQIAWAVTLLLAPEADAMTGSSLMLDAGRRRGLP</sequence>
<dbReference type="eggNOG" id="COG1028">
    <property type="taxonomic scope" value="Bacteria"/>
</dbReference>